<keyword evidence="1" id="KW-0812">Transmembrane</keyword>
<dbReference type="RefSeq" id="WP_194182376.1">
    <property type="nucleotide sequence ID" value="NZ_JADGIK010000003.1"/>
</dbReference>
<organism evidence="2 3">
    <name type="scientific">Faecalibacter rhinopitheci</name>
    <dbReference type="NCBI Taxonomy" id="2779678"/>
    <lineage>
        <taxon>Bacteria</taxon>
        <taxon>Pseudomonadati</taxon>
        <taxon>Bacteroidota</taxon>
        <taxon>Flavobacteriia</taxon>
        <taxon>Flavobacteriales</taxon>
        <taxon>Weeksellaceae</taxon>
        <taxon>Faecalibacter</taxon>
    </lineage>
</organism>
<keyword evidence="1" id="KW-1133">Transmembrane helix</keyword>
<gene>
    <name evidence="2" type="ORF">IM532_05155</name>
</gene>
<evidence type="ECO:0008006" key="4">
    <source>
        <dbReference type="Google" id="ProtNLM"/>
    </source>
</evidence>
<dbReference type="Proteomes" id="UP000608754">
    <property type="component" value="Unassembled WGS sequence"/>
</dbReference>
<name>A0A8J7KHY5_9FLAO</name>
<dbReference type="EMBL" id="JADGIK010000003">
    <property type="protein sequence ID" value="MBF0596841.1"/>
    <property type="molecule type" value="Genomic_DNA"/>
</dbReference>
<feature type="transmembrane region" description="Helical" evidence="1">
    <location>
        <begin position="77"/>
        <end position="95"/>
    </location>
</feature>
<evidence type="ECO:0000313" key="3">
    <source>
        <dbReference type="Proteomes" id="UP000608754"/>
    </source>
</evidence>
<evidence type="ECO:0000313" key="2">
    <source>
        <dbReference type="EMBL" id="MBF0596841.1"/>
    </source>
</evidence>
<feature type="transmembrane region" description="Helical" evidence="1">
    <location>
        <begin position="115"/>
        <end position="136"/>
    </location>
</feature>
<keyword evidence="1" id="KW-0472">Membrane</keyword>
<proteinExistence type="predicted"/>
<dbReference type="AlphaFoldDB" id="A0A8J7KHY5"/>
<evidence type="ECO:0000256" key="1">
    <source>
        <dbReference type="SAM" id="Phobius"/>
    </source>
</evidence>
<comment type="caution">
    <text evidence="2">The sequence shown here is derived from an EMBL/GenBank/DDBJ whole genome shotgun (WGS) entry which is preliminary data.</text>
</comment>
<reference evidence="2" key="1">
    <citation type="submission" date="2020-10" db="EMBL/GenBank/DDBJ databases">
        <authorList>
            <person name="Lu T."/>
            <person name="Wang Q."/>
            <person name="Han X."/>
        </authorList>
    </citation>
    <scope>NUCLEOTIDE SEQUENCE</scope>
    <source>
        <strain evidence="2">WQ 117</strain>
    </source>
</reference>
<keyword evidence="3" id="KW-1185">Reference proteome</keyword>
<protein>
    <recommendedName>
        <fullName evidence="4">Transmembrane protein</fullName>
    </recommendedName>
</protein>
<sequence>MRSPKAILLSISIFFFIASLPMKTYCVDNDCGDYWNGLGTLLMGFLGIIFGKECALSWLANPLIFIAWILPFRRINGKIICSLLATLLALYFLSVDVTLINEAGHVGTITGYASGYWLWTSSIVIYTIGLVYLYFIRRKSNI</sequence>
<feature type="transmembrane region" description="Helical" evidence="1">
    <location>
        <begin position="42"/>
        <end position="70"/>
    </location>
</feature>
<accession>A0A8J7KHY5</accession>